<organism evidence="2 3">
    <name type="scientific">Psophocarpus tetragonolobus</name>
    <name type="common">Winged bean</name>
    <name type="synonym">Dolichos tetragonolobus</name>
    <dbReference type="NCBI Taxonomy" id="3891"/>
    <lineage>
        <taxon>Eukaryota</taxon>
        <taxon>Viridiplantae</taxon>
        <taxon>Streptophyta</taxon>
        <taxon>Embryophyta</taxon>
        <taxon>Tracheophyta</taxon>
        <taxon>Spermatophyta</taxon>
        <taxon>Magnoliopsida</taxon>
        <taxon>eudicotyledons</taxon>
        <taxon>Gunneridae</taxon>
        <taxon>Pentapetalae</taxon>
        <taxon>rosids</taxon>
        <taxon>fabids</taxon>
        <taxon>Fabales</taxon>
        <taxon>Fabaceae</taxon>
        <taxon>Papilionoideae</taxon>
        <taxon>50 kb inversion clade</taxon>
        <taxon>NPAAA clade</taxon>
        <taxon>indigoferoid/millettioid clade</taxon>
        <taxon>Phaseoleae</taxon>
        <taxon>Psophocarpus</taxon>
    </lineage>
</organism>
<dbReference type="Proteomes" id="UP001386955">
    <property type="component" value="Unassembled WGS sequence"/>
</dbReference>
<evidence type="ECO:0000313" key="2">
    <source>
        <dbReference type="EMBL" id="KAK7407043.1"/>
    </source>
</evidence>
<name>A0AAN9T5R4_PSOTE</name>
<sequence>MVVPNVGAGSYSKNDYYKKANFQWVPFTKTSGVSDVAQAASIVQQAYDKVKQDREEAQTISKREEALKRHLSSGNLSRESVRLAIR</sequence>
<dbReference type="AlphaFoldDB" id="A0AAN9T5R4"/>
<accession>A0AAN9T5R4</accession>
<comment type="caution">
    <text evidence="2">The sequence shown here is derived from an EMBL/GenBank/DDBJ whole genome shotgun (WGS) entry which is preliminary data.</text>
</comment>
<evidence type="ECO:0000313" key="3">
    <source>
        <dbReference type="Proteomes" id="UP001386955"/>
    </source>
</evidence>
<reference evidence="2 3" key="1">
    <citation type="submission" date="2024-01" db="EMBL/GenBank/DDBJ databases">
        <title>The genomes of 5 underutilized Papilionoideae crops provide insights into root nodulation and disease resistanc.</title>
        <authorList>
            <person name="Jiang F."/>
        </authorList>
    </citation>
    <scope>NUCLEOTIDE SEQUENCE [LARGE SCALE GENOMIC DNA]</scope>
    <source>
        <strain evidence="2">DUOXIRENSHENG_FW03</strain>
        <tissue evidence="2">Leaves</tissue>
    </source>
</reference>
<gene>
    <name evidence="2" type="ORF">VNO78_08683</name>
</gene>
<keyword evidence="3" id="KW-1185">Reference proteome</keyword>
<dbReference type="EMBL" id="JAYMYS010000002">
    <property type="protein sequence ID" value="KAK7407043.1"/>
    <property type="molecule type" value="Genomic_DNA"/>
</dbReference>
<proteinExistence type="predicted"/>
<feature type="region of interest" description="Disordered" evidence="1">
    <location>
        <begin position="65"/>
        <end position="86"/>
    </location>
</feature>
<protein>
    <submittedName>
        <fullName evidence="2">Uncharacterized protein</fullName>
    </submittedName>
</protein>
<evidence type="ECO:0000256" key="1">
    <source>
        <dbReference type="SAM" id="MobiDB-lite"/>
    </source>
</evidence>